<dbReference type="Pfam" id="PF03572">
    <property type="entry name" value="Peptidase_S41"/>
    <property type="match status" value="2"/>
</dbReference>
<reference evidence="2" key="1">
    <citation type="submission" date="2022-11" db="EMBL/GenBank/DDBJ databases">
        <authorList>
            <person name="Graham C."/>
            <person name="Newman J.D."/>
        </authorList>
    </citation>
    <scope>NUCLEOTIDE SEQUENCE</scope>
    <source>
        <strain evidence="2">DSM 19486</strain>
    </source>
</reference>
<dbReference type="InterPro" id="IPR005151">
    <property type="entry name" value="Tail-specific_protease"/>
</dbReference>
<protein>
    <submittedName>
        <fullName evidence="2">S41 family peptidase</fullName>
    </submittedName>
</protein>
<feature type="domain" description="Tail specific protease" evidence="1">
    <location>
        <begin position="295"/>
        <end position="380"/>
    </location>
</feature>
<dbReference type="RefSeq" id="WP_116170629.1">
    <property type="nucleotide sequence ID" value="NZ_JAPJUH010000008.1"/>
</dbReference>
<dbReference type="Proteomes" id="UP001142592">
    <property type="component" value="Unassembled WGS sequence"/>
</dbReference>
<name>A0A9X3DJR0_9SPHI</name>
<evidence type="ECO:0000259" key="1">
    <source>
        <dbReference type="Pfam" id="PF03572"/>
    </source>
</evidence>
<dbReference type="GO" id="GO:0006508">
    <property type="term" value="P:proteolysis"/>
    <property type="evidence" value="ECO:0007669"/>
    <property type="project" value="InterPro"/>
</dbReference>
<dbReference type="InterPro" id="IPR029045">
    <property type="entry name" value="ClpP/crotonase-like_dom_sf"/>
</dbReference>
<gene>
    <name evidence="2" type="ORF">OQZ29_22260</name>
</gene>
<feature type="domain" description="Tail specific protease" evidence="1">
    <location>
        <begin position="238"/>
        <end position="284"/>
    </location>
</feature>
<dbReference type="SUPFAM" id="SSF52096">
    <property type="entry name" value="ClpP/crotonase"/>
    <property type="match status" value="1"/>
</dbReference>
<keyword evidence="3" id="KW-1185">Reference proteome</keyword>
<sequence>MIPYFDDNRQQLIARRSKIFILILALFTTSGIFAQEAQNIADLDFLYHQIQKLPSYKDQFKGKKSYHNLYENIRKDLKTTDEIKIYQKLLQLIQPINDNHLGFWRKSDSTAKFSPLRMLIDTMEVKTKNSSSYSNSIEGIYVNTDGSKHLLFQFEPNVYYLQSFKIGIIEAILNRTANESYDAILFVGSPVPYVLNRNFKIQNGKFGNLSFYKVGYRPVPPLEIGYNKFEYTKIKSEIGYLRLSNFSASNDNFNVAKAFYDSIRTKITTQYLIVDLRNNSGGGYRTSKQFLTLLKKYHGKIFLIQNNNTVSNAEQFIIDIRSKKRLVTLGETTRGTITYGSNYGKTVSLPSGRFIFYPTDMRGRIKDLAHESLGLRPDIVLDQFGHNWIEQTLNYLNKAY</sequence>
<dbReference type="EMBL" id="JAPJUH010000008">
    <property type="protein sequence ID" value="MCX3267501.1"/>
    <property type="molecule type" value="Genomic_DNA"/>
</dbReference>
<dbReference type="GO" id="GO:0008236">
    <property type="term" value="F:serine-type peptidase activity"/>
    <property type="evidence" value="ECO:0007669"/>
    <property type="project" value="InterPro"/>
</dbReference>
<accession>A0A9X3DJR0</accession>
<evidence type="ECO:0000313" key="3">
    <source>
        <dbReference type="Proteomes" id="UP001142592"/>
    </source>
</evidence>
<evidence type="ECO:0000313" key="2">
    <source>
        <dbReference type="EMBL" id="MCX3267501.1"/>
    </source>
</evidence>
<dbReference type="Gene3D" id="3.90.226.10">
    <property type="entry name" value="2-enoyl-CoA Hydratase, Chain A, domain 1"/>
    <property type="match status" value="2"/>
</dbReference>
<dbReference type="AlphaFoldDB" id="A0A9X3DJR0"/>
<comment type="caution">
    <text evidence="2">The sequence shown here is derived from an EMBL/GenBank/DDBJ whole genome shotgun (WGS) entry which is preliminary data.</text>
</comment>
<proteinExistence type="predicted"/>
<organism evidence="2 3">
    <name type="scientific">Pedobacter agri</name>
    <dbReference type="NCBI Taxonomy" id="454586"/>
    <lineage>
        <taxon>Bacteria</taxon>
        <taxon>Pseudomonadati</taxon>
        <taxon>Bacteroidota</taxon>
        <taxon>Sphingobacteriia</taxon>
        <taxon>Sphingobacteriales</taxon>
        <taxon>Sphingobacteriaceae</taxon>
        <taxon>Pedobacter</taxon>
    </lineage>
</organism>